<dbReference type="InterPro" id="IPR008567">
    <property type="entry name" value="BKACE"/>
</dbReference>
<organism evidence="5">
    <name type="scientific">marine sediment metagenome</name>
    <dbReference type="NCBI Taxonomy" id="412755"/>
    <lineage>
        <taxon>unclassified sequences</taxon>
        <taxon>metagenomes</taxon>
        <taxon>ecological metagenomes</taxon>
    </lineage>
</organism>
<dbReference type="GO" id="GO:0043720">
    <property type="term" value="F:3-keto-5-aminohexanoate cleavage activity"/>
    <property type="evidence" value="ECO:0007669"/>
    <property type="project" value="InterPro"/>
</dbReference>
<accession>X0YWQ4</accession>
<proteinExistence type="predicted"/>
<dbReference type="PANTHER" id="PTHR37418:SF2">
    <property type="entry name" value="3-KETO-5-AMINOHEXANOATE CLEAVAGE ENZYME"/>
    <property type="match status" value="1"/>
</dbReference>
<comment type="cofactor">
    <cofactor evidence="1">
        <name>Zn(2+)</name>
        <dbReference type="ChEBI" id="CHEBI:29105"/>
    </cofactor>
</comment>
<evidence type="ECO:0000256" key="1">
    <source>
        <dbReference type="ARBA" id="ARBA00001947"/>
    </source>
</evidence>
<evidence type="ECO:0008006" key="6">
    <source>
        <dbReference type="Google" id="ProtNLM"/>
    </source>
</evidence>
<reference evidence="5" key="1">
    <citation type="journal article" date="2014" name="Front. Microbiol.">
        <title>High frequency of phylogenetically diverse reductive dehalogenase-homologous genes in deep subseafloor sedimentary metagenomes.</title>
        <authorList>
            <person name="Kawai M."/>
            <person name="Futagami T."/>
            <person name="Toyoda A."/>
            <person name="Takaki Y."/>
            <person name="Nishi S."/>
            <person name="Hori S."/>
            <person name="Arai W."/>
            <person name="Tsubouchi T."/>
            <person name="Morono Y."/>
            <person name="Uchiyama I."/>
            <person name="Ito T."/>
            <person name="Fujiyama A."/>
            <person name="Inagaki F."/>
            <person name="Takami H."/>
        </authorList>
    </citation>
    <scope>NUCLEOTIDE SEQUENCE</scope>
    <source>
        <strain evidence="5">Expedition CK06-06</strain>
    </source>
</reference>
<name>X0YWQ4_9ZZZZ</name>
<dbReference type="AlphaFoldDB" id="X0YWQ4"/>
<evidence type="ECO:0000256" key="2">
    <source>
        <dbReference type="ARBA" id="ARBA00022679"/>
    </source>
</evidence>
<evidence type="ECO:0000256" key="4">
    <source>
        <dbReference type="ARBA" id="ARBA00022833"/>
    </source>
</evidence>
<keyword evidence="4" id="KW-0862">Zinc</keyword>
<keyword evidence="2" id="KW-0808">Transferase</keyword>
<dbReference type="Pfam" id="PF05853">
    <property type="entry name" value="BKACE"/>
    <property type="match status" value="1"/>
</dbReference>
<sequence length="265" mass="30451">MKNYKKMILTATTANSWIYPDVKNWAQTTDDLIESIVKCYEVGASIAHVHLPRGEEVDTVKKIRERCDIIIQAGMSSYPIEEREADFQAKPDMLSIILNHHDEYFTQIRVNQLHTIEELEKYCVKCKEFNIKPEWEVWHTGSYWNLNYLINKNLLETPHVLTLFFNWPGGTWSPSTADEYLHRIKYMPQNCLHTISVMGENQIKIATLAIAHGGNVRVGTEDYPFIKKGIPAKDNAELVSGMVRISKEMGREIADPSEARKILGI</sequence>
<dbReference type="GO" id="GO:0046872">
    <property type="term" value="F:metal ion binding"/>
    <property type="evidence" value="ECO:0007669"/>
    <property type="project" value="UniProtKB-KW"/>
</dbReference>
<gene>
    <name evidence="5" type="ORF">S01H4_07307</name>
</gene>
<evidence type="ECO:0000313" key="5">
    <source>
        <dbReference type="EMBL" id="GAG60640.1"/>
    </source>
</evidence>
<comment type="caution">
    <text evidence="5">The sequence shown here is derived from an EMBL/GenBank/DDBJ whole genome shotgun (WGS) entry which is preliminary data.</text>
</comment>
<evidence type="ECO:0000256" key="3">
    <source>
        <dbReference type="ARBA" id="ARBA00022723"/>
    </source>
</evidence>
<protein>
    <recommendedName>
        <fullName evidence="6">3-keto-5-aminohexanoate cleavage enzyme</fullName>
    </recommendedName>
</protein>
<dbReference type="Gene3D" id="3.20.20.70">
    <property type="entry name" value="Aldolase class I"/>
    <property type="match status" value="1"/>
</dbReference>
<dbReference type="PANTHER" id="PTHR37418">
    <property type="entry name" value="3-KETO-5-AMINOHEXANOATE CLEAVAGE ENZYME-RELATED"/>
    <property type="match status" value="1"/>
</dbReference>
<dbReference type="InterPro" id="IPR013785">
    <property type="entry name" value="Aldolase_TIM"/>
</dbReference>
<dbReference type="EMBL" id="BART01002377">
    <property type="protein sequence ID" value="GAG60640.1"/>
    <property type="molecule type" value="Genomic_DNA"/>
</dbReference>
<keyword evidence="3" id="KW-0479">Metal-binding</keyword>